<organism evidence="1 2">
    <name type="scientific">Anaeramoeba ignava</name>
    <name type="common">Anaerobic marine amoeba</name>
    <dbReference type="NCBI Taxonomy" id="1746090"/>
    <lineage>
        <taxon>Eukaryota</taxon>
        <taxon>Metamonada</taxon>
        <taxon>Anaeramoebidae</taxon>
        <taxon>Anaeramoeba</taxon>
    </lineage>
</organism>
<reference evidence="1" key="1">
    <citation type="submission" date="2022-10" db="EMBL/GenBank/DDBJ databases">
        <title>Novel sulphate-reducing endosymbionts in the free-living metamonad Anaeramoeba.</title>
        <authorList>
            <person name="Jerlstrom-Hultqvist J."/>
            <person name="Cepicka I."/>
            <person name="Gallot-Lavallee L."/>
            <person name="Salas-Leiva D."/>
            <person name="Curtis B.A."/>
            <person name="Zahonova K."/>
            <person name="Pipaliya S."/>
            <person name="Dacks J."/>
            <person name="Roger A.J."/>
        </authorList>
    </citation>
    <scope>NUCLEOTIDE SEQUENCE</scope>
    <source>
        <strain evidence="1">BMAN</strain>
    </source>
</reference>
<dbReference type="OrthoDB" id="10007170at2759"/>
<dbReference type="EMBL" id="JAPDFW010000103">
    <property type="protein sequence ID" value="KAJ5069593.1"/>
    <property type="molecule type" value="Genomic_DNA"/>
</dbReference>
<dbReference type="Gene3D" id="3.40.50.1480">
    <property type="entry name" value="Adenosylhomocysteinase-like"/>
    <property type="match status" value="1"/>
</dbReference>
<proteinExistence type="predicted"/>
<dbReference type="GO" id="GO:0004013">
    <property type="term" value="F:adenosylhomocysteinase activity"/>
    <property type="evidence" value="ECO:0007669"/>
    <property type="project" value="TreeGrafter"/>
</dbReference>
<protein>
    <submittedName>
        <fullName evidence="1">Adenosylhomocysteinase</fullName>
    </submittedName>
</protein>
<dbReference type="GO" id="GO:0033353">
    <property type="term" value="P:S-adenosylmethionine cycle"/>
    <property type="evidence" value="ECO:0007669"/>
    <property type="project" value="TreeGrafter"/>
</dbReference>
<dbReference type="SUPFAM" id="SSF52283">
    <property type="entry name" value="Formate/glycerate dehydrogenase catalytic domain-like"/>
    <property type="match status" value="1"/>
</dbReference>
<dbReference type="OMA" id="CLHITIQ"/>
<keyword evidence="2" id="KW-1185">Reference proteome</keyword>
<sequence length="99" mass="11200">MENKLCIGQTPFPYIIKDINSYKLGRKELDLAEKEMPGLMSIRNEYADKKPLSGIRLTGSLHMTIQTACLIETLVELGASLRWCSCNIFSTQVCLRSFI</sequence>
<name>A0A9Q0LDM1_ANAIG</name>
<dbReference type="AlphaFoldDB" id="A0A9Q0LDM1"/>
<evidence type="ECO:0000313" key="2">
    <source>
        <dbReference type="Proteomes" id="UP001149090"/>
    </source>
</evidence>
<dbReference type="PANTHER" id="PTHR23420">
    <property type="entry name" value="ADENOSYLHOMOCYSTEINASE"/>
    <property type="match status" value="1"/>
</dbReference>
<dbReference type="Pfam" id="PF05221">
    <property type="entry name" value="AdoHcyase"/>
    <property type="match status" value="1"/>
</dbReference>
<evidence type="ECO:0000313" key="1">
    <source>
        <dbReference type="EMBL" id="KAJ5069593.1"/>
    </source>
</evidence>
<comment type="caution">
    <text evidence="1">The sequence shown here is derived from an EMBL/GenBank/DDBJ whole genome shotgun (WGS) entry which is preliminary data.</text>
</comment>
<gene>
    <name evidence="1" type="ORF">M0811_02163</name>
</gene>
<dbReference type="InterPro" id="IPR042172">
    <property type="entry name" value="Adenosylhomocyst_ase-like_sf"/>
</dbReference>
<dbReference type="GO" id="GO:0005829">
    <property type="term" value="C:cytosol"/>
    <property type="evidence" value="ECO:0007669"/>
    <property type="project" value="TreeGrafter"/>
</dbReference>
<dbReference type="InterPro" id="IPR000043">
    <property type="entry name" value="Adenosylhomocysteinase-like"/>
</dbReference>
<dbReference type="Proteomes" id="UP001149090">
    <property type="component" value="Unassembled WGS sequence"/>
</dbReference>
<dbReference type="PANTHER" id="PTHR23420:SF0">
    <property type="entry name" value="ADENOSYLHOMOCYSTEINASE"/>
    <property type="match status" value="1"/>
</dbReference>
<accession>A0A9Q0LDM1</accession>